<dbReference type="EMBL" id="CCAZ020000001">
    <property type="protein sequence ID" value="CEG07403.1"/>
    <property type="molecule type" value="Genomic_DNA"/>
</dbReference>
<evidence type="ECO:0000313" key="1">
    <source>
        <dbReference type="EMBL" id="CEG07403.1"/>
    </source>
</evidence>
<organism evidence="1 2">
    <name type="scientific">Afipia felis</name>
    <name type="common">Cat scratch disease bacillus</name>
    <dbReference type="NCBI Taxonomy" id="1035"/>
    <lineage>
        <taxon>Bacteria</taxon>
        <taxon>Pseudomonadati</taxon>
        <taxon>Pseudomonadota</taxon>
        <taxon>Alphaproteobacteria</taxon>
        <taxon>Hyphomicrobiales</taxon>
        <taxon>Nitrobacteraceae</taxon>
        <taxon>Afipia</taxon>
    </lineage>
</organism>
<dbReference type="RefSeq" id="WP_009336978.1">
    <property type="nucleotide sequence ID" value="NZ_CCAZ020000001.1"/>
</dbReference>
<accession>A0A090N6T3</accession>
<dbReference type="Proteomes" id="UP000035762">
    <property type="component" value="Unassembled WGS sequence"/>
</dbReference>
<comment type="caution">
    <text evidence="1">The sequence shown here is derived from an EMBL/GenBank/DDBJ whole genome shotgun (WGS) entry which is preliminary data.</text>
</comment>
<gene>
    <name evidence="1" type="ORF">BN961_00792</name>
</gene>
<protein>
    <submittedName>
        <fullName evidence="1">Uncharacterized protein</fullName>
    </submittedName>
</protein>
<keyword evidence="2" id="KW-1185">Reference proteome</keyword>
<reference evidence="1 2" key="1">
    <citation type="journal article" date="2014" name="Genome Announc.">
        <title>Genome Sequence of Afipia felis Strain 76713, Isolated in Hospital Water Using an Amoeba Co-Culture Procedure.</title>
        <authorList>
            <person name="Benamar S."/>
            <person name="La Scola B."/>
            <person name="Croce O."/>
        </authorList>
    </citation>
    <scope>NUCLEOTIDE SEQUENCE [LARGE SCALE GENOMIC DNA]</scope>
    <source>
        <strain evidence="1 2">76713</strain>
    </source>
</reference>
<evidence type="ECO:0000313" key="2">
    <source>
        <dbReference type="Proteomes" id="UP000035762"/>
    </source>
</evidence>
<sequence length="124" mass="13309">MADIYSIISSNYVTVGSNIAGLANSSTPYVPVDASLYQGSWTGAYADNTKFTIQISNVDGFRAKVRYQSGATLKYQDVLIKDNSFKFGDSKFTLTDTGKAQVKTVMTNAATGAQTLETAYATMS</sequence>
<name>A0A090N6T3_AFIFE</name>
<dbReference type="OrthoDB" id="8235366at2"/>
<dbReference type="STRING" id="1035.BN961_00792"/>
<dbReference type="AlphaFoldDB" id="A0A090N6T3"/>
<proteinExistence type="predicted"/>